<dbReference type="GO" id="GO:0061630">
    <property type="term" value="F:ubiquitin protein ligase activity"/>
    <property type="evidence" value="ECO:0007669"/>
    <property type="project" value="InterPro"/>
</dbReference>
<dbReference type="AlphaFoldDB" id="A0AAP0R4A7"/>
<dbReference type="InterPro" id="IPR036322">
    <property type="entry name" value="WD40_repeat_dom_sf"/>
</dbReference>
<dbReference type="Gene3D" id="3.30.40.10">
    <property type="entry name" value="Zinc/RING finger domain, C3HC4 (zinc finger)"/>
    <property type="match status" value="1"/>
</dbReference>
<name>A0AAP0R4A7_LIQFO</name>
<feature type="region of interest" description="Disordered" evidence="9">
    <location>
        <begin position="237"/>
        <end position="269"/>
    </location>
</feature>
<evidence type="ECO:0000256" key="7">
    <source>
        <dbReference type="PROSITE-ProRule" id="PRU00221"/>
    </source>
</evidence>
<dbReference type="GO" id="GO:0008270">
    <property type="term" value="F:zinc ion binding"/>
    <property type="evidence" value="ECO:0007669"/>
    <property type="project" value="UniProtKB-KW"/>
</dbReference>
<gene>
    <name evidence="11" type="ORF">L1049_009752</name>
</gene>
<dbReference type="EMBL" id="JBBPBK010000016">
    <property type="protein sequence ID" value="KAK9267328.1"/>
    <property type="molecule type" value="Genomic_DNA"/>
</dbReference>
<dbReference type="GO" id="GO:0043161">
    <property type="term" value="P:proteasome-mediated ubiquitin-dependent protein catabolic process"/>
    <property type="evidence" value="ECO:0007669"/>
    <property type="project" value="TreeGrafter"/>
</dbReference>
<feature type="region of interest" description="Disordered" evidence="9">
    <location>
        <begin position="1"/>
        <end position="20"/>
    </location>
</feature>
<dbReference type="Pfam" id="PF13923">
    <property type="entry name" value="zf-C3HC4_2"/>
    <property type="match status" value="1"/>
</dbReference>
<feature type="repeat" description="WD" evidence="7">
    <location>
        <begin position="532"/>
        <end position="572"/>
    </location>
</feature>
<feature type="coiled-coil region" evidence="8">
    <location>
        <begin position="147"/>
        <end position="211"/>
    </location>
</feature>
<dbReference type="SMART" id="SM00184">
    <property type="entry name" value="RING"/>
    <property type="match status" value="1"/>
</dbReference>
<dbReference type="PANTHER" id="PTHR44080">
    <property type="entry name" value="E3 UBIQUITIN-PROTEIN LIGASE COP1"/>
    <property type="match status" value="1"/>
</dbReference>
<dbReference type="PROSITE" id="PS50082">
    <property type="entry name" value="WD_REPEATS_2"/>
    <property type="match status" value="2"/>
</dbReference>
<evidence type="ECO:0000313" key="12">
    <source>
        <dbReference type="Proteomes" id="UP001415857"/>
    </source>
</evidence>
<comment type="caution">
    <text evidence="11">The sequence shown here is derived from an EMBL/GenBank/DDBJ whole genome shotgun (WGS) entry which is preliminary data.</text>
</comment>
<evidence type="ECO:0000259" key="10">
    <source>
        <dbReference type="PROSITE" id="PS50089"/>
    </source>
</evidence>
<dbReference type="InterPro" id="IPR013083">
    <property type="entry name" value="Znf_RING/FYVE/PHD"/>
</dbReference>
<dbReference type="PROSITE" id="PS00678">
    <property type="entry name" value="WD_REPEATS_1"/>
    <property type="match status" value="1"/>
</dbReference>
<keyword evidence="5" id="KW-0862">Zinc</keyword>
<keyword evidence="1 7" id="KW-0853">WD repeat</keyword>
<keyword evidence="3" id="KW-0677">Repeat</keyword>
<dbReference type="InterPro" id="IPR017907">
    <property type="entry name" value="Znf_RING_CS"/>
</dbReference>
<dbReference type="InterPro" id="IPR001680">
    <property type="entry name" value="WD40_rpt"/>
</dbReference>
<dbReference type="SMART" id="SM00320">
    <property type="entry name" value="WD40"/>
    <property type="match status" value="6"/>
</dbReference>
<dbReference type="SUPFAM" id="SSF57850">
    <property type="entry name" value="RING/U-box"/>
    <property type="match status" value="1"/>
</dbReference>
<dbReference type="PROSITE" id="PS50294">
    <property type="entry name" value="WD_REPEATS_REGION"/>
    <property type="match status" value="1"/>
</dbReference>
<accession>A0AAP0R4A7</accession>
<evidence type="ECO:0000256" key="1">
    <source>
        <dbReference type="ARBA" id="ARBA00022574"/>
    </source>
</evidence>
<keyword evidence="2" id="KW-0479">Metal-binding</keyword>
<feature type="repeat" description="WD" evidence="7">
    <location>
        <begin position="446"/>
        <end position="478"/>
    </location>
</feature>
<evidence type="ECO:0000256" key="2">
    <source>
        <dbReference type="ARBA" id="ARBA00022723"/>
    </source>
</evidence>
<evidence type="ECO:0000256" key="3">
    <source>
        <dbReference type="ARBA" id="ARBA00022737"/>
    </source>
</evidence>
<dbReference type="CDD" id="cd16504">
    <property type="entry name" value="RING-HC_COP1"/>
    <property type="match status" value="1"/>
</dbReference>
<evidence type="ECO:0000256" key="4">
    <source>
        <dbReference type="ARBA" id="ARBA00022771"/>
    </source>
</evidence>
<evidence type="ECO:0000256" key="6">
    <source>
        <dbReference type="PROSITE-ProRule" id="PRU00175"/>
    </source>
</evidence>
<protein>
    <recommendedName>
        <fullName evidence="10">RING-type domain-containing protein</fullName>
    </recommendedName>
</protein>
<dbReference type="InterPro" id="IPR042755">
    <property type="entry name" value="COP1"/>
</dbReference>
<dbReference type="InterPro" id="IPR015943">
    <property type="entry name" value="WD40/YVTN_repeat-like_dom_sf"/>
</dbReference>
<dbReference type="Gene3D" id="2.130.10.10">
    <property type="entry name" value="YVTN repeat-like/Quinoprotein amine dehydrogenase"/>
    <property type="match status" value="2"/>
</dbReference>
<keyword evidence="12" id="KW-1185">Reference proteome</keyword>
<evidence type="ECO:0000256" key="9">
    <source>
        <dbReference type="SAM" id="MobiDB-lite"/>
    </source>
</evidence>
<dbReference type="SUPFAM" id="SSF50978">
    <property type="entry name" value="WD40 repeat-like"/>
    <property type="match status" value="1"/>
</dbReference>
<organism evidence="11 12">
    <name type="scientific">Liquidambar formosana</name>
    <name type="common">Formosan gum</name>
    <dbReference type="NCBI Taxonomy" id="63359"/>
    <lineage>
        <taxon>Eukaryota</taxon>
        <taxon>Viridiplantae</taxon>
        <taxon>Streptophyta</taxon>
        <taxon>Embryophyta</taxon>
        <taxon>Tracheophyta</taxon>
        <taxon>Spermatophyta</taxon>
        <taxon>Magnoliopsida</taxon>
        <taxon>eudicotyledons</taxon>
        <taxon>Gunneridae</taxon>
        <taxon>Pentapetalae</taxon>
        <taxon>Saxifragales</taxon>
        <taxon>Altingiaceae</taxon>
        <taxon>Liquidambar</taxon>
    </lineage>
</organism>
<feature type="domain" description="RING-type" evidence="10">
    <location>
        <begin position="61"/>
        <end position="98"/>
    </location>
</feature>
<reference evidence="11 12" key="1">
    <citation type="journal article" date="2024" name="Plant J.">
        <title>Genome sequences and population genomics reveal climatic adaptation and genomic divergence between two closely related sweetgum species.</title>
        <authorList>
            <person name="Xu W.Q."/>
            <person name="Ren C.Q."/>
            <person name="Zhang X.Y."/>
            <person name="Comes H.P."/>
            <person name="Liu X.H."/>
            <person name="Li Y.G."/>
            <person name="Kettle C.J."/>
            <person name="Jalonen R."/>
            <person name="Gaisberger H."/>
            <person name="Ma Y.Z."/>
            <person name="Qiu Y.X."/>
        </authorList>
    </citation>
    <scope>NUCLEOTIDE SEQUENCE [LARGE SCALE GENOMIC DNA]</scope>
    <source>
        <strain evidence="11">Hangzhou</strain>
    </source>
</reference>
<dbReference type="InterPro" id="IPR001841">
    <property type="entry name" value="Znf_RING"/>
</dbReference>
<evidence type="ECO:0000313" key="11">
    <source>
        <dbReference type="EMBL" id="KAK9267328.1"/>
    </source>
</evidence>
<dbReference type="PANTHER" id="PTHR44080:SF8">
    <property type="entry name" value="E3 UBIQUITIN-PROTEIN LIGASE COP1-LIKE"/>
    <property type="match status" value="1"/>
</dbReference>
<evidence type="ECO:0000256" key="8">
    <source>
        <dbReference type="SAM" id="Coils"/>
    </source>
</evidence>
<dbReference type="Pfam" id="PF00400">
    <property type="entry name" value="WD40"/>
    <property type="match status" value="3"/>
</dbReference>
<proteinExistence type="predicted"/>
<dbReference type="Proteomes" id="UP001415857">
    <property type="component" value="Unassembled WGS sequence"/>
</dbReference>
<evidence type="ECO:0000256" key="5">
    <source>
        <dbReference type="ARBA" id="ARBA00022833"/>
    </source>
</evidence>
<keyword evidence="8" id="KW-0175">Coiled coil</keyword>
<dbReference type="PROSITE" id="PS00518">
    <property type="entry name" value="ZF_RING_1"/>
    <property type="match status" value="1"/>
</dbReference>
<sequence>MGESSTGALVPTVKAEPPPPLPLPPLLPPQPAAEEVVVTVAATEKAEEKGVAELVDKDLLCPICMQIINEAFLTACGHSFCYMCIFTHLQNKNDCPCCAQYLTSSHLYPNSLLDKLLKKTSDCQVVKSASPFEHLRQALQQGCEVSVKELDGLLSLLAEKKRRMEQQEAETNMQILLDFMHCLRKQKLEELNEIQTDLQYIKEDINAVERQRIELYRARESIAVALCLALAASKAGLGSGDAQNKKADVKPQVNSQGLQIKDASSGADSQHITQSGLAVVRKRRVHAQFNDLQECYLQKRRQSTRQSDKQEDRDTKVVPREGYHAGLEDFQSVLTTFTRYSRLRVIAELKHVDLFHSANIVSSIEFDRDDEFFATAGVSRSIKVFEFSSVVNEPADVHCPIVEMSTLSKLSCLSWNKYTKNHIASSDYEGIVTVWDVTTRQSVMEYEEHEKRAWSVDFSRTDPSMLVSGSDDCKVKVWCTKQEASVLNIDMKANICSVKYNPGSSIYVAVGSADHHIHYYDLRNVSQPLHVFSGHRKAVSYVKFLSNNELASASTDSTLRLWDVKENLPLRTFRGHTNEKNFVGLTVNSEFIACGSESNEVFVYHKVRKHSEKLIFWHPMQHLIKILMFPCRLISKPAASHRFSSLNMNDTDEDAASYFISAVCWKSGSPTMLTANSQGTIKVLVLAA</sequence>
<keyword evidence="4 6" id="KW-0863">Zinc-finger</keyword>
<dbReference type="InterPro" id="IPR019775">
    <property type="entry name" value="WD40_repeat_CS"/>
</dbReference>
<dbReference type="PROSITE" id="PS50089">
    <property type="entry name" value="ZF_RING_2"/>
    <property type="match status" value="1"/>
</dbReference>